<feature type="repeat" description="WD" evidence="1">
    <location>
        <begin position="191"/>
        <end position="232"/>
    </location>
</feature>
<dbReference type="PROSITE" id="PS50294">
    <property type="entry name" value="WD_REPEATS_REGION"/>
    <property type="match status" value="2"/>
</dbReference>
<dbReference type="InterPro" id="IPR006594">
    <property type="entry name" value="LisH"/>
</dbReference>
<keyword evidence="2" id="KW-1185">Reference proteome</keyword>
<proteinExistence type="predicted"/>
<name>A0A1S2YJ70_CICAR</name>
<dbReference type="OrthoDB" id="1404733at2759"/>
<dbReference type="SMART" id="SM00320">
    <property type="entry name" value="WD40"/>
    <property type="match status" value="5"/>
</dbReference>
<organism evidence="2 3">
    <name type="scientific">Cicer arietinum</name>
    <name type="common">Chickpea</name>
    <name type="synonym">Garbanzo</name>
    <dbReference type="NCBI Taxonomy" id="3827"/>
    <lineage>
        <taxon>Eukaryota</taxon>
        <taxon>Viridiplantae</taxon>
        <taxon>Streptophyta</taxon>
        <taxon>Embryophyta</taxon>
        <taxon>Tracheophyta</taxon>
        <taxon>Spermatophyta</taxon>
        <taxon>Magnoliopsida</taxon>
        <taxon>eudicotyledons</taxon>
        <taxon>Gunneridae</taxon>
        <taxon>Pentapetalae</taxon>
        <taxon>rosids</taxon>
        <taxon>fabids</taxon>
        <taxon>Fabales</taxon>
        <taxon>Fabaceae</taxon>
        <taxon>Papilionoideae</taxon>
        <taxon>50 kb inversion clade</taxon>
        <taxon>NPAAA clade</taxon>
        <taxon>Hologalegina</taxon>
        <taxon>IRL clade</taxon>
        <taxon>Cicereae</taxon>
        <taxon>Cicer</taxon>
    </lineage>
</organism>
<dbReference type="InterPro" id="IPR015943">
    <property type="entry name" value="WD40/YVTN_repeat-like_dom_sf"/>
</dbReference>
<dbReference type="GeneID" id="101496351"/>
<accession>A0A1S2YJ70</accession>
<dbReference type="InterPro" id="IPR044716">
    <property type="entry name" value="LEUNIG-like"/>
</dbReference>
<dbReference type="Pfam" id="PF08513">
    <property type="entry name" value="LisH"/>
    <property type="match status" value="1"/>
</dbReference>
<dbReference type="SUPFAM" id="SSF50978">
    <property type="entry name" value="WD40 repeat-like"/>
    <property type="match status" value="1"/>
</dbReference>
<dbReference type="PANTHER" id="PTHR44376">
    <property type="entry name" value="TRANSCRIPTIONAL REGULATOR OF FILAMENTOUS GROWTH FLO8"/>
    <property type="match status" value="1"/>
</dbReference>
<dbReference type="PROSITE" id="PS50082">
    <property type="entry name" value="WD_REPEATS_2"/>
    <property type="match status" value="3"/>
</dbReference>
<dbReference type="InterPro" id="IPR001680">
    <property type="entry name" value="WD40_rpt"/>
</dbReference>
<evidence type="ECO:0000313" key="2">
    <source>
        <dbReference type="Proteomes" id="UP000087171"/>
    </source>
</evidence>
<dbReference type="Proteomes" id="UP000087171">
    <property type="component" value="Chromosome Ca6"/>
</dbReference>
<dbReference type="PROSITE" id="PS50896">
    <property type="entry name" value="LISH"/>
    <property type="match status" value="1"/>
</dbReference>
<dbReference type="Gene3D" id="2.130.10.10">
    <property type="entry name" value="YVTN repeat-like/Quinoprotein amine dehydrogenase"/>
    <property type="match status" value="2"/>
</dbReference>
<dbReference type="Pfam" id="PF00400">
    <property type="entry name" value="WD40"/>
    <property type="match status" value="4"/>
</dbReference>
<dbReference type="GO" id="GO:0003714">
    <property type="term" value="F:transcription corepressor activity"/>
    <property type="evidence" value="ECO:0007669"/>
    <property type="project" value="InterPro"/>
</dbReference>
<evidence type="ECO:0000313" key="3">
    <source>
        <dbReference type="RefSeq" id="XP_004505383.1"/>
    </source>
</evidence>
<dbReference type="InterPro" id="IPR036322">
    <property type="entry name" value="WD40_repeat_dom_sf"/>
</dbReference>
<reference evidence="3" key="2">
    <citation type="submission" date="2025-08" db="UniProtKB">
        <authorList>
            <consortium name="RefSeq"/>
        </authorList>
    </citation>
    <scope>IDENTIFICATION</scope>
    <source>
        <tissue evidence="3">Etiolated seedlings</tissue>
    </source>
</reference>
<dbReference type="RefSeq" id="XP_004505383.1">
    <property type="nucleotide sequence ID" value="XM_004505326.3"/>
</dbReference>
<sequence length="387" mass="43813">MDPKIPKEDLFRVFLYDYLKKRGFSQTAKTLRNEAQITARTSSQFNRPYDPYGFLYEFWVSFYDLYQAWIIPGLSRKSDQATNVGALIDSIPQIIRERYSIRCLSRCSSKQTLLSCDFSSDGMIVASGGIGMKPFLCYAETCDAVTTSESHSSTILDVRFQPESNLFATASADKTVKLWNARRPATVLYDFVGHNWIVKSLDFHPTEGILCSSDTHGVIEEWNLDRRVRMNTFKAGGSLVRFQPGSGRILASVNRNVITLRDFKTWTVEKRFQGHVKDIRSICWDVTGQTIASVSEDEVRVWTINMEGKCLYEYPSKGKRFQTVIFHPRFRNVLVVGGFQNLELLILDTGETRSITASDLSITGLAACTESKLIASAGNDSMVKIWK</sequence>
<dbReference type="KEGG" id="cam:101496351"/>
<dbReference type="PaxDb" id="3827-XP_004505383.1"/>
<reference evidence="2" key="1">
    <citation type="journal article" date="2013" name="Nat. Biotechnol.">
        <title>Draft genome sequence of chickpea (Cicer arietinum) provides a resource for trait improvement.</title>
        <authorList>
            <person name="Varshney R.K."/>
            <person name="Song C."/>
            <person name="Saxena R.K."/>
            <person name="Azam S."/>
            <person name="Yu S."/>
            <person name="Sharpe A.G."/>
            <person name="Cannon S."/>
            <person name="Baek J."/>
            <person name="Rosen B.D."/>
            <person name="Tar'an B."/>
            <person name="Millan T."/>
            <person name="Zhang X."/>
            <person name="Ramsay L.D."/>
            <person name="Iwata A."/>
            <person name="Wang Y."/>
            <person name="Nelson W."/>
            <person name="Farmer A.D."/>
            <person name="Gaur P.M."/>
            <person name="Soderlund C."/>
            <person name="Penmetsa R.V."/>
            <person name="Xu C."/>
            <person name="Bharti A.K."/>
            <person name="He W."/>
            <person name="Winter P."/>
            <person name="Zhao S."/>
            <person name="Hane J.K."/>
            <person name="Carrasquilla-Garcia N."/>
            <person name="Condie J.A."/>
            <person name="Upadhyaya H.D."/>
            <person name="Luo M.C."/>
            <person name="Thudi M."/>
            <person name="Gowda C.L."/>
            <person name="Singh N.P."/>
            <person name="Lichtenzveig J."/>
            <person name="Gali K.K."/>
            <person name="Rubio J."/>
            <person name="Nadarajan N."/>
            <person name="Dolezel J."/>
            <person name="Bansal K.C."/>
            <person name="Xu X."/>
            <person name="Edwards D."/>
            <person name="Zhang G."/>
            <person name="Kahl G."/>
            <person name="Gil J."/>
            <person name="Singh K.B."/>
            <person name="Datta S.K."/>
            <person name="Jackson S.A."/>
            <person name="Wang J."/>
            <person name="Cook D.R."/>
        </authorList>
    </citation>
    <scope>NUCLEOTIDE SEQUENCE [LARGE SCALE GENOMIC DNA]</scope>
    <source>
        <strain evidence="2">cv. CDC Frontier</strain>
    </source>
</reference>
<evidence type="ECO:0000256" key="1">
    <source>
        <dbReference type="PROSITE-ProRule" id="PRU00221"/>
    </source>
</evidence>
<keyword evidence="1" id="KW-0853">WD repeat</keyword>
<dbReference type="STRING" id="3827.A0A1S2YJ70"/>
<gene>
    <name evidence="3" type="primary">LOC101496351</name>
</gene>
<feature type="repeat" description="WD" evidence="1">
    <location>
        <begin position="355"/>
        <end position="387"/>
    </location>
</feature>
<dbReference type="PANTHER" id="PTHR44376:SF8">
    <property type="entry name" value="TRANSCRIPTIONAL COREPRESSOR LEUNIG-LIKE"/>
    <property type="match status" value="1"/>
</dbReference>
<dbReference type="AlphaFoldDB" id="A0A1S2YJ70"/>
<feature type="repeat" description="WD" evidence="1">
    <location>
        <begin position="148"/>
        <end position="189"/>
    </location>
</feature>
<protein>
    <submittedName>
        <fullName evidence="3">Transcriptional corepressor LEUNIG-like</fullName>
    </submittedName>
</protein>
<dbReference type="eggNOG" id="KOG0266">
    <property type="taxonomic scope" value="Eukaryota"/>
</dbReference>